<dbReference type="InterPro" id="IPR016446">
    <property type="entry name" value="Flavin_OxRdtase_Frp"/>
</dbReference>
<feature type="domain" description="Nitroreductase" evidence="5">
    <location>
        <begin position="9"/>
        <end position="163"/>
    </location>
</feature>
<proteinExistence type="inferred from homology"/>
<dbReference type="EMBL" id="LAZR01000002">
    <property type="protein sequence ID" value="KKO11503.1"/>
    <property type="molecule type" value="Genomic_DNA"/>
</dbReference>
<dbReference type="Gene3D" id="3.40.109.10">
    <property type="entry name" value="NADH Oxidase"/>
    <property type="match status" value="1"/>
</dbReference>
<dbReference type="InterPro" id="IPR000415">
    <property type="entry name" value="Nitroreductase-like"/>
</dbReference>
<keyword evidence="4" id="KW-0560">Oxidoreductase</keyword>
<dbReference type="PANTHER" id="PTHR43425:SF2">
    <property type="entry name" value="OXYGEN-INSENSITIVE NADPH NITROREDUCTASE"/>
    <property type="match status" value="1"/>
</dbReference>
<evidence type="ECO:0000256" key="2">
    <source>
        <dbReference type="ARBA" id="ARBA00022630"/>
    </source>
</evidence>
<protein>
    <recommendedName>
        <fullName evidence="5">Nitroreductase domain-containing protein</fullName>
    </recommendedName>
</protein>
<keyword evidence="2" id="KW-0285">Flavoprotein</keyword>
<evidence type="ECO:0000256" key="3">
    <source>
        <dbReference type="ARBA" id="ARBA00022643"/>
    </source>
</evidence>
<dbReference type="CDD" id="cd02146">
    <property type="entry name" value="NfsA-like"/>
    <property type="match status" value="1"/>
</dbReference>
<dbReference type="InterPro" id="IPR029479">
    <property type="entry name" value="Nitroreductase"/>
</dbReference>
<dbReference type="AlphaFoldDB" id="A0A0F9WGA2"/>
<dbReference type="PIRSF" id="PIRSF005426">
    <property type="entry name" value="Frp"/>
    <property type="match status" value="1"/>
</dbReference>
<reference evidence="6" key="1">
    <citation type="journal article" date="2015" name="Nature">
        <title>Complex archaea that bridge the gap between prokaryotes and eukaryotes.</title>
        <authorList>
            <person name="Spang A."/>
            <person name="Saw J.H."/>
            <person name="Jorgensen S.L."/>
            <person name="Zaremba-Niedzwiedzka K."/>
            <person name="Martijn J."/>
            <person name="Lind A.E."/>
            <person name="van Eijk R."/>
            <person name="Schleper C."/>
            <person name="Guy L."/>
            <person name="Ettema T.J."/>
        </authorList>
    </citation>
    <scope>NUCLEOTIDE SEQUENCE</scope>
</reference>
<accession>A0A0F9WGA2</accession>
<organism evidence="6">
    <name type="scientific">marine sediment metagenome</name>
    <dbReference type="NCBI Taxonomy" id="412755"/>
    <lineage>
        <taxon>unclassified sequences</taxon>
        <taxon>metagenomes</taxon>
        <taxon>ecological metagenomes</taxon>
    </lineage>
</organism>
<comment type="caution">
    <text evidence="6">The sequence shown here is derived from an EMBL/GenBank/DDBJ whole genome shotgun (WGS) entry which is preliminary data.</text>
</comment>
<dbReference type="PANTHER" id="PTHR43425">
    <property type="entry name" value="OXYGEN-INSENSITIVE NADPH NITROREDUCTASE"/>
    <property type="match status" value="1"/>
</dbReference>
<sequence length="245" mass="26923">MNDTIELLKSHRSIRKFKEQALPDGLLAEILSAGQSAATSSFLQGATVIRVSKPESRAQLAAFAGNQPYVEKAAEFLVFCADVRRAGNCCVRYDKPFSGDYTEHFIIATVDAALMAQNTVVAAEAAGLGICYIGGLRNNPRQVSDLLQLPTGVYPVFGLCLGYPDQDPEVKPRLPLSVIVKEEVYDDSQDVAVIEEYDERVREYYRTRTGGGHGVSWSEQVAALLSEKARPHMRGFLAEQGFDMK</sequence>
<evidence type="ECO:0000256" key="4">
    <source>
        <dbReference type="ARBA" id="ARBA00023002"/>
    </source>
</evidence>
<dbReference type="GO" id="GO:0016491">
    <property type="term" value="F:oxidoreductase activity"/>
    <property type="evidence" value="ECO:0007669"/>
    <property type="project" value="UniProtKB-KW"/>
</dbReference>
<evidence type="ECO:0000313" key="6">
    <source>
        <dbReference type="EMBL" id="KKO11503.1"/>
    </source>
</evidence>
<dbReference type="SUPFAM" id="SSF55469">
    <property type="entry name" value="FMN-dependent nitroreductase-like"/>
    <property type="match status" value="1"/>
</dbReference>
<keyword evidence="3" id="KW-0288">FMN</keyword>
<comment type="similarity">
    <text evidence="1">Belongs to the flavin oxidoreductase frp family.</text>
</comment>
<gene>
    <name evidence="6" type="ORF">LCGC14_0009960</name>
</gene>
<dbReference type="Pfam" id="PF00881">
    <property type="entry name" value="Nitroreductase"/>
    <property type="match status" value="1"/>
</dbReference>
<dbReference type="NCBIfam" id="NF008033">
    <property type="entry name" value="PRK10765.1"/>
    <property type="match status" value="1"/>
</dbReference>
<evidence type="ECO:0000256" key="1">
    <source>
        <dbReference type="ARBA" id="ARBA00008366"/>
    </source>
</evidence>
<evidence type="ECO:0000259" key="5">
    <source>
        <dbReference type="Pfam" id="PF00881"/>
    </source>
</evidence>
<name>A0A0F9WGA2_9ZZZZ</name>